<evidence type="ECO:0000256" key="1">
    <source>
        <dbReference type="ARBA" id="ARBA00022729"/>
    </source>
</evidence>
<dbReference type="SUPFAM" id="SSF48726">
    <property type="entry name" value="Immunoglobulin"/>
    <property type="match status" value="1"/>
</dbReference>
<dbReference type="InterPro" id="IPR001190">
    <property type="entry name" value="SRCR"/>
</dbReference>
<evidence type="ECO:0000313" key="12">
    <source>
        <dbReference type="Proteomes" id="UP000515156"/>
    </source>
</evidence>
<dbReference type="Gene3D" id="3.10.250.10">
    <property type="entry name" value="SRCR-like domain"/>
    <property type="match status" value="1"/>
</dbReference>
<reference evidence="13" key="1">
    <citation type="submission" date="2025-08" db="UniProtKB">
        <authorList>
            <consortium name="RefSeq"/>
        </authorList>
    </citation>
    <scope>IDENTIFICATION</scope>
</reference>
<keyword evidence="2" id="KW-0677">Repeat</keyword>
<keyword evidence="5" id="KW-0325">Glycoprotein</keyword>
<protein>
    <recommendedName>
        <fullName evidence="8">Soluble scavenger receptor cysteine-rich domain-containing protein SSC5D</fullName>
    </recommendedName>
</protein>
<sequence>MEVASLLKVTLRLLQRRSCHMFDACSVMEALDLLFLLLAFGRSQAEVSFGRSHEKAMVRVRLSDGPHRCAGRVEVYHDGQWDFVCDDNWDINDVAVVCKELGCGEVLAALGLSLYGNGNGTVWLDDVMCNGTEVSLMDCQAQPWGAHNCHPWELAGAVCSDALVKAEVSVTPSHFIFYTGESLTLTCILPALYVHVQVHFLKDQKPMPNGILDVGLEYNTSSLSVTDLHLSNQGNYSCFYTTNAKGQLLTAPRSDPFQIKIGRFCNMRQQHGRVIIHLINWEFQCVGLIA</sequence>
<dbReference type="InterPro" id="IPR013783">
    <property type="entry name" value="Ig-like_fold"/>
</dbReference>
<evidence type="ECO:0000256" key="6">
    <source>
        <dbReference type="ARBA" id="ARBA00058074"/>
    </source>
</evidence>
<dbReference type="RefSeq" id="XP_030053597.1">
    <property type="nucleotide sequence ID" value="XM_030197737.1"/>
</dbReference>
<dbReference type="Proteomes" id="UP000515156">
    <property type="component" value="Chromosome 3"/>
</dbReference>
<dbReference type="InterPro" id="IPR036179">
    <property type="entry name" value="Ig-like_dom_sf"/>
</dbReference>
<accession>A0A6P7XDH6</accession>
<keyword evidence="4" id="KW-0675">Receptor</keyword>
<evidence type="ECO:0000256" key="3">
    <source>
        <dbReference type="ARBA" id="ARBA00023157"/>
    </source>
</evidence>
<evidence type="ECO:0000313" key="13">
    <source>
        <dbReference type="RefSeq" id="XP_030053597.1"/>
    </source>
</evidence>
<comment type="function">
    <text evidence="6">Binds to extracellular matrix proteins. Binds to pathogen-associated molecular patterns (PAMPs) present on the cell walls of Gram-positive and Gram-negative bacteria and fungi, behaving as a pattern recognition receptor (PRR). Induces bacterial and fungal aggregation and subsequent inhibition of PAMP-induced cytokine release. Does not possess intrinsic bactericidal activity. May play a role in the innate defense and homeostasis of certain epithelial surfaces.</text>
</comment>
<keyword evidence="3 9" id="KW-1015">Disulfide bond</keyword>
<dbReference type="SUPFAM" id="SSF56487">
    <property type="entry name" value="SRCR-like"/>
    <property type="match status" value="1"/>
</dbReference>
<feature type="domain" description="SRCR" evidence="10">
    <location>
        <begin position="60"/>
        <end position="160"/>
    </location>
</feature>
<organism evidence="12 13">
    <name type="scientific">Microcaecilia unicolor</name>
    <dbReference type="NCBI Taxonomy" id="1415580"/>
    <lineage>
        <taxon>Eukaryota</taxon>
        <taxon>Metazoa</taxon>
        <taxon>Chordata</taxon>
        <taxon>Craniata</taxon>
        <taxon>Vertebrata</taxon>
        <taxon>Euteleostomi</taxon>
        <taxon>Amphibia</taxon>
        <taxon>Gymnophiona</taxon>
        <taxon>Siphonopidae</taxon>
        <taxon>Microcaecilia</taxon>
    </lineage>
</organism>
<dbReference type="Gene3D" id="2.60.40.10">
    <property type="entry name" value="Immunoglobulins"/>
    <property type="match status" value="1"/>
</dbReference>
<dbReference type="AlphaFoldDB" id="A0A6P7XDH6"/>
<dbReference type="GeneID" id="115466483"/>
<evidence type="ECO:0000256" key="5">
    <source>
        <dbReference type="ARBA" id="ARBA00023180"/>
    </source>
</evidence>
<gene>
    <name evidence="13" type="primary">LOC115466483</name>
</gene>
<dbReference type="Pfam" id="PF00530">
    <property type="entry name" value="SRCR"/>
    <property type="match status" value="1"/>
</dbReference>
<evidence type="ECO:0000259" key="11">
    <source>
        <dbReference type="PROSITE" id="PS50835"/>
    </source>
</evidence>
<evidence type="ECO:0000256" key="9">
    <source>
        <dbReference type="PROSITE-ProRule" id="PRU00196"/>
    </source>
</evidence>
<feature type="disulfide bond" evidence="9">
    <location>
        <begin position="98"/>
        <end position="159"/>
    </location>
</feature>
<feature type="disulfide bond" evidence="9">
    <location>
        <begin position="85"/>
        <end position="149"/>
    </location>
</feature>
<dbReference type="SMART" id="SM00202">
    <property type="entry name" value="SR"/>
    <property type="match status" value="1"/>
</dbReference>
<dbReference type="FunFam" id="3.10.250.10:FF:000007">
    <property type="entry name" value="Soluble scavenger receptor cysteine-rich domain-containing protein SSC5D"/>
    <property type="match status" value="1"/>
</dbReference>
<dbReference type="InParanoid" id="A0A6P7XDH6"/>
<feature type="disulfide bond" evidence="9">
    <location>
        <begin position="129"/>
        <end position="139"/>
    </location>
</feature>
<dbReference type="KEGG" id="muo:115466483"/>
<dbReference type="InterPro" id="IPR007110">
    <property type="entry name" value="Ig-like_dom"/>
</dbReference>
<dbReference type="PANTHER" id="PTHR19331:SF487">
    <property type="entry name" value="SOLUBLE SCAVENGER RECEPTOR CYSTEINE-RICH DOMAIN-CONTAINING PROTEIN SSC5D"/>
    <property type="match status" value="1"/>
</dbReference>
<keyword evidence="1" id="KW-0732">Signal</keyword>
<evidence type="ECO:0000256" key="4">
    <source>
        <dbReference type="ARBA" id="ARBA00023170"/>
    </source>
</evidence>
<dbReference type="GO" id="GO:0016020">
    <property type="term" value="C:membrane"/>
    <property type="evidence" value="ECO:0007669"/>
    <property type="project" value="InterPro"/>
</dbReference>
<dbReference type="InterPro" id="IPR036772">
    <property type="entry name" value="SRCR-like_dom_sf"/>
</dbReference>
<dbReference type="PANTHER" id="PTHR19331">
    <property type="entry name" value="SCAVENGER RECEPTOR DOMAIN-CONTAINING"/>
    <property type="match status" value="1"/>
</dbReference>
<evidence type="ECO:0000256" key="7">
    <source>
        <dbReference type="ARBA" id="ARBA00064153"/>
    </source>
</evidence>
<evidence type="ECO:0000256" key="2">
    <source>
        <dbReference type="ARBA" id="ARBA00022737"/>
    </source>
</evidence>
<evidence type="ECO:0000259" key="10">
    <source>
        <dbReference type="PROSITE" id="PS50287"/>
    </source>
</evidence>
<dbReference type="PROSITE" id="PS50287">
    <property type="entry name" value="SRCR_2"/>
    <property type="match status" value="1"/>
</dbReference>
<name>A0A6P7XDH6_9AMPH</name>
<evidence type="ECO:0000256" key="8">
    <source>
        <dbReference type="ARBA" id="ARBA00069168"/>
    </source>
</evidence>
<keyword evidence="12" id="KW-1185">Reference proteome</keyword>
<proteinExistence type="predicted"/>
<dbReference type="PRINTS" id="PR00258">
    <property type="entry name" value="SPERACTRCPTR"/>
</dbReference>
<feature type="domain" description="Ig-like" evidence="11">
    <location>
        <begin position="166"/>
        <end position="238"/>
    </location>
</feature>
<comment type="subunit">
    <text evidence="7">Interacts with LGALS1 and laminin.</text>
</comment>
<dbReference type="PROSITE" id="PS50835">
    <property type="entry name" value="IG_LIKE"/>
    <property type="match status" value="1"/>
</dbReference>
<dbReference type="OrthoDB" id="536948at2759"/>